<dbReference type="GO" id="GO:0006281">
    <property type="term" value="P:DNA repair"/>
    <property type="evidence" value="ECO:0007669"/>
    <property type="project" value="TreeGrafter"/>
</dbReference>
<protein>
    <submittedName>
        <fullName evidence="1">FMN phosphatase YigB, HAD superfamily</fullName>
    </submittedName>
</protein>
<sequence>MPYRDKTLLFDFDGTLSLGVGPVVAYARAAAQQLPADEADAFVEAVIATLDEHPSGQAPGTSAIDGYDLVRLMSADHGIRPETLGEAYLASREHLGSTLAPVVAPDGLVGFLSEARQYANVVVATNAPDIRIDAALEMLGLAGLFDATYTSVGKPNGMTAVLDEWLPRGQVLSIGDVWVNDLAPAHARGALTALVGSTSDETPDETQDVTPTFTAHHLHDLYPAITEWLRASSSPFSPAPLTTPSER</sequence>
<dbReference type="CDD" id="cd01427">
    <property type="entry name" value="HAD_like"/>
    <property type="match status" value="1"/>
</dbReference>
<keyword evidence="2" id="KW-1185">Reference proteome</keyword>
<dbReference type="Gene3D" id="3.40.50.1000">
    <property type="entry name" value="HAD superfamily/HAD-like"/>
    <property type="match status" value="1"/>
</dbReference>
<name>A0A1X7JUM0_9MICO</name>
<dbReference type="GO" id="GO:0008967">
    <property type="term" value="F:phosphoglycolate phosphatase activity"/>
    <property type="evidence" value="ECO:0007669"/>
    <property type="project" value="TreeGrafter"/>
</dbReference>
<dbReference type="Pfam" id="PF00702">
    <property type="entry name" value="Hydrolase"/>
    <property type="match status" value="1"/>
</dbReference>
<dbReference type="PANTHER" id="PTHR43434:SF1">
    <property type="entry name" value="PHOSPHOGLYCOLATE PHOSPHATASE"/>
    <property type="match status" value="1"/>
</dbReference>
<proteinExistence type="predicted"/>
<evidence type="ECO:0000313" key="2">
    <source>
        <dbReference type="Proteomes" id="UP000193244"/>
    </source>
</evidence>
<dbReference type="RefSeq" id="WP_244894691.1">
    <property type="nucleotide sequence ID" value="NZ_FXAY01000002.1"/>
</dbReference>
<dbReference type="EMBL" id="FXAY01000002">
    <property type="protein sequence ID" value="SMG32109.1"/>
    <property type="molecule type" value="Genomic_DNA"/>
</dbReference>
<organism evidence="1 2">
    <name type="scientific">Agreia pratensis</name>
    <dbReference type="NCBI Taxonomy" id="150121"/>
    <lineage>
        <taxon>Bacteria</taxon>
        <taxon>Bacillati</taxon>
        <taxon>Actinomycetota</taxon>
        <taxon>Actinomycetes</taxon>
        <taxon>Micrococcales</taxon>
        <taxon>Microbacteriaceae</taxon>
        <taxon>Agreia</taxon>
    </lineage>
</organism>
<dbReference type="InterPro" id="IPR036412">
    <property type="entry name" value="HAD-like_sf"/>
</dbReference>
<gene>
    <name evidence="1" type="ORF">SAMN06296010_1887</name>
</gene>
<dbReference type="PANTHER" id="PTHR43434">
    <property type="entry name" value="PHOSPHOGLYCOLATE PHOSPHATASE"/>
    <property type="match status" value="1"/>
</dbReference>
<evidence type="ECO:0000313" key="1">
    <source>
        <dbReference type="EMBL" id="SMG32109.1"/>
    </source>
</evidence>
<dbReference type="AlphaFoldDB" id="A0A1X7JUM0"/>
<accession>A0A1X7JUM0</accession>
<dbReference type="InterPro" id="IPR050155">
    <property type="entry name" value="HAD-like_hydrolase_sf"/>
</dbReference>
<dbReference type="InterPro" id="IPR023214">
    <property type="entry name" value="HAD_sf"/>
</dbReference>
<dbReference type="Proteomes" id="UP000193244">
    <property type="component" value="Unassembled WGS sequence"/>
</dbReference>
<dbReference type="SUPFAM" id="SSF56784">
    <property type="entry name" value="HAD-like"/>
    <property type="match status" value="1"/>
</dbReference>
<dbReference type="STRING" id="150121.SAMN06296010_1887"/>
<reference evidence="2" key="1">
    <citation type="submission" date="2017-04" db="EMBL/GenBank/DDBJ databases">
        <authorList>
            <person name="Varghese N."/>
            <person name="Submissions S."/>
        </authorList>
    </citation>
    <scope>NUCLEOTIDE SEQUENCE [LARGE SCALE GENOMIC DNA]</scope>
    <source>
        <strain evidence="2">VKM Ac-2510</strain>
    </source>
</reference>